<accession>A0A6U2BHA6</accession>
<dbReference type="PANTHER" id="PTHR14456:SF2">
    <property type="entry name" value="INOSITOL-PENTAKISPHOSPHATE 2-KINASE"/>
    <property type="match status" value="1"/>
</dbReference>
<dbReference type="GO" id="GO:0032958">
    <property type="term" value="P:inositol phosphate biosynthetic process"/>
    <property type="evidence" value="ECO:0007669"/>
    <property type="project" value="TreeGrafter"/>
</dbReference>
<evidence type="ECO:0000313" key="8">
    <source>
        <dbReference type="EMBL" id="CAD8579786.1"/>
    </source>
</evidence>
<organism evidence="8">
    <name type="scientific">Micromonas pusilla</name>
    <name type="common">Picoplanktonic green alga</name>
    <name type="synonym">Chromulina pusilla</name>
    <dbReference type="NCBI Taxonomy" id="38833"/>
    <lineage>
        <taxon>Eukaryota</taxon>
        <taxon>Viridiplantae</taxon>
        <taxon>Chlorophyta</taxon>
        <taxon>Mamiellophyceae</taxon>
        <taxon>Mamiellales</taxon>
        <taxon>Mamiellaceae</taxon>
        <taxon>Micromonas</taxon>
    </lineage>
</organism>
<comment type="function">
    <text evidence="6">Phosphorylates Ins(1,3,4,5,6)P5 at position 2 to form Ins(1,2,3,4,5,6)P6 (InsP6 or phytate).</text>
</comment>
<dbReference type="PANTHER" id="PTHR14456">
    <property type="entry name" value="INOSITOL POLYPHOSPHATE KINASE 1"/>
    <property type="match status" value="1"/>
</dbReference>
<keyword evidence="4 6" id="KW-0418">Kinase</keyword>
<evidence type="ECO:0000256" key="1">
    <source>
        <dbReference type="ARBA" id="ARBA00012023"/>
    </source>
</evidence>
<dbReference type="EMBL" id="HBEV01003061">
    <property type="protein sequence ID" value="CAD8579785.1"/>
    <property type="molecule type" value="Transcribed_RNA"/>
</dbReference>
<comment type="catalytic activity">
    <reaction evidence="6">
        <text>1D-myo-inositol 1,3,4,5,6-pentakisphosphate + ATP = 1D-myo-inositol hexakisphosphate + ADP + H(+)</text>
        <dbReference type="Rhea" id="RHEA:20313"/>
        <dbReference type="ChEBI" id="CHEBI:15378"/>
        <dbReference type="ChEBI" id="CHEBI:30616"/>
        <dbReference type="ChEBI" id="CHEBI:57733"/>
        <dbReference type="ChEBI" id="CHEBI:58130"/>
        <dbReference type="ChEBI" id="CHEBI:456216"/>
        <dbReference type="EC" id="2.7.1.158"/>
    </reaction>
</comment>
<keyword evidence="3 6" id="KW-0547">Nucleotide-binding</keyword>
<proteinExistence type="predicted"/>
<dbReference type="Pfam" id="PF06090">
    <property type="entry name" value="Ins_P5_2-kin"/>
    <property type="match status" value="1"/>
</dbReference>
<evidence type="ECO:0000256" key="6">
    <source>
        <dbReference type="RuleBase" id="RU364126"/>
    </source>
</evidence>
<evidence type="ECO:0000256" key="3">
    <source>
        <dbReference type="ARBA" id="ARBA00022741"/>
    </source>
</evidence>
<keyword evidence="5 6" id="KW-0067">ATP-binding</keyword>
<dbReference type="Gene3D" id="3.30.200.110">
    <property type="entry name" value="Inositol-pentakisphosphate 2-kinase, N-lobe"/>
    <property type="match status" value="1"/>
</dbReference>
<dbReference type="AlphaFoldDB" id="A0A6U2BHA6"/>
<keyword evidence="2 6" id="KW-0808">Transferase</keyword>
<name>A0A6U2BHA6_MICPS</name>
<dbReference type="GO" id="GO:0035299">
    <property type="term" value="F:inositol-1,3,4,5,6-pentakisphosphate 2-kinase activity"/>
    <property type="evidence" value="ECO:0007669"/>
    <property type="project" value="UniProtKB-EC"/>
</dbReference>
<protein>
    <recommendedName>
        <fullName evidence="1 6">Inositol-pentakisphosphate 2-kinase</fullName>
        <ecNumber evidence="1 6">2.7.1.158</ecNumber>
    </recommendedName>
</protein>
<evidence type="ECO:0000256" key="5">
    <source>
        <dbReference type="ARBA" id="ARBA00022840"/>
    </source>
</evidence>
<reference evidence="8" key="1">
    <citation type="submission" date="2021-01" db="EMBL/GenBank/DDBJ databases">
        <authorList>
            <person name="Corre E."/>
            <person name="Pelletier E."/>
            <person name="Niang G."/>
            <person name="Scheremetjew M."/>
            <person name="Finn R."/>
            <person name="Kale V."/>
            <person name="Holt S."/>
            <person name="Cochrane G."/>
            <person name="Meng A."/>
            <person name="Brown T."/>
            <person name="Cohen L."/>
        </authorList>
    </citation>
    <scope>NUCLEOTIDE SEQUENCE</scope>
    <source>
        <strain evidence="8">CCMP494</strain>
    </source>
</reference>
<comment type="domain">
    <text evidence="6">The EXKPK motif is conserved in inositol-pentakisphosphate 2-kinases of both family 1 and 2.</text>
</comment>
<dbReference type="GO" id="GO:0005634">
    <property type="term" value="C:nucleus"/>
    <property type="evidence" value="ECO:0007669"/>
    <property type="project" value="TreeGrafter"/>
</dbReference>
<dbReference type="InterPro" id="IPR009286">
    <property type="entry name" value="Ins_P5_2-kin"/>
</dbReference>
<gene>
    <name evidence="7" type="ORF">MSP1404_LOCUS2318</name>
    <name evidence="8" type="ORF">MSP1404_LOCUS2319</name>
</gene>
<dbReference type="GO" id="GO:0005524">
    <property type="term" value="F:ATP binding"/>
    <property type="evidence" value="ECO:0007669"/>
    <property type="project" value="UniProtKB-KW"/>
</dbReference>
<dbReference type="EC" id="2.7.1.158" evidence="1 6"/>
<dbReference type="InterPro" id="IPR043001">
    <property type="entry name" value="IP5_2-K_N_lobe"/>
</dbReference>
<evidence type="ECO:0000313" key="7">
    <source>
        <dbReference type="EMBL" id="CAD8579785.1"/>
    </source>
</evidence>
<dbReference type="EMBL" id="HBEV01003062">
    <property type="protein sequence ID" value="CAD8579786.1"/>
    <property type="molecule type" value="Transcribed_RNA"/>
</dbReference>
<evidence type="ECO:0000256" key="4">
    <source>
        <dbReference type="ARBA" id="ARBA00022777"/>
    </source>
</evidence>
<evidence type="ECO:0000256" key="2">
    <source>
        <dbReference type="ARBA" id="ARBA00022679"/>
    </source>
</evidence>
<sequence>MTYTRHAPTIASDWHYMAEGGSRVVMCYRGPDPSLVGKVLRVRKRAKDRPLQNLTKTDDYEQDHRHDLTDLELWDEFFSLERQDQEELAEIFSSMLLRPFFSRNQTDTGVRIRVDASFLTQVATNIASIRPAKRRELSVVDVKSRSAVIVRNHRNIVKGDYSTAQVISLEIKPKCGFADPMNRAGISRFKMHQGVKLAGGKLLRTSNYDPLDLYGELDEKIYTDACLRVHMARQGSPQHVQHRRAMLALIQEPQNNFLVTRPNDLDGTNFSTHLINDPKYPGSMNPRPCKDRNFYTHRDADCIGIKPHSFRNLGIWQLSGFLGRRMPGEQENAVHKNGSVVNNFIDVALMALSCTGVLSRIRAAQRLDRVGIEGAMRLVARIRHMKQIPTSVTGTGNYHEISMWDSVSKVDRVDCACRLLRNFIISATAKDCSIILSINRLNKMASGVPVKLRHDSRKVLIKSPVFRMQRRTVRGTTEEHVKFLCQVAVVDQDIKLVSKSRYWLALDRKIRGHFATNGLFRWTH</sequence>